<protein>
    <submittedName>
        <fullName evidence="1">Uncharacterized protein</fullName>
    </submittedName>
</protein>
<proteinExistence type="predicted"/>
<dbReference type="Proteomes" id="UP000286100">
    <property type="component" value="Unassembled WGS sequence"/>
</dbReference>
<accession>A0A418WJR0</accession>
<name>A0A418WJR0_9SPHN</name>
<organism evidence="1 2">
    <name type="scientific">Sphingomonas cavernae</name>
    <dbReference type="NCBI Taxonomy" id="2320861"/>
    <lineage>
        <taxon>Bacteria</taxon>
        <taxon>Pseudomonadati</taxon>
        <taxon>Pseudomonadota</taxon>
        <taxon>Alphaproteobacteria</taxon>
        <taxon>Sphingomonadales</taxon>
        <taxon>Sphingomonadaceae</taxon>
        <taxon>Sphingomonas</taxon>
    </lineage>
</organism>
<dbReference type="AlphaFoldDB" id="A0A418WJR0"/>
<gene>
    <name evidence="1" type="ORF">D3876_08125</name>
</gene>
<evidence type="ECO:0000313" key="1">
    <source>
        <dbReference type="EMBL" id="RJF90240.1"/>
    </source>
</evidence>
<sequence>MLSQGVSEYLDDLLDMSGRDDQRRGQCDRISSDPDQQPLFKAIDKHVVCALPRRLRARLKFNAGYETDCAHINHVRKTSEVVHGLFGEFARESGIPRTTSIYRLIRRLSCTACGGRPVADVTRYRGGN</sequence>
<keyword evidence="2" id="KW-1185">Reference proteome</keyword>
<dbReference type="EMBL" id="QYUM01000003">
    <property type="protein sequence ID" value="RJF90240.1"/>
    <property type="molecule type" value="Genomic_DNA"/>
</dbReference>
<comment type="caution">
    <text evidence="1">The sequence shown here is derived from an EMBL/GenBank/DDBJ whole genome shotgun (WGS) entry which is preliminary data.</text>
</comment>
<reference evidence="1 2" key="1">
    <citation type="submission" date="2018-09" db="EMBL/GenBank/DDBJ databases">
        <authorList>
            <person name="Zhu H."/>
        </authorList>
    </citation>
    <scope>NUCLEOTIDE SEQUENCE [LARGE SCALE GENOMIC DNA]</scope>
    <source>
        <strain evidence="1 2">K2R01-6</strain>
    </source>
</reference>
<evidence type="ECO:0000313" key="2">
    <source>
        <dbReference type="Proteomes" id="UP000286100"/>
    </source>
</evidence>